<proteinExistence type="predicted"/>
<dbReference type="EMBL" id="QWVT01000039">
    <property type="protein sequence ID" value="RID82312.1"/>
    <property type="molecule type" value="Genomic_DNA"/>
</dbReference>
<organism evidence="1 2">
    <name type="scientific">Mesobacillus zeae</name>
    <dbReference type="NCBI Taxonomy" id="1917180"/>
    <lineage>
        <taxon>Bacteria</taxon>
        <taxon>Bacillati</taxon>
        <taxon>Bacillota</taxon>
        <taxon>Bacilli</taxon>
        <taxon>Bacillales</taxon>
        <taxon>Bacillaceae</taxon>
        <taxon>Mesobacillus</taxon>
    </lineage>
</organism>
<dbReference type="AlphaFoldDB" id="A0A398AXD3"/>
<reference evidence="1 2" key="1">
    <citation type="submission" date="2018-08" db="EMBL/GenBank/DDBJ databases">
        <title>Bacillus jemisoniae sp. nov., Bacillus chryseoplanitiae sp. nov., Bacillus resnikiae sp. nov., and Bacillus frankliniae sp. nov., isolated from Viking spacecraft and associated surfaces.</title>
        <authorList>
            <person name="Seuylemezian A."/>
            <person name="Vaishampayan P."/>
        </authorList>
    </citation>
    <scope>NUCLEOTIDE SEQUENCE [LARGE SCALE GENOMIC DNA]</scope>
    <source>
        <strain evidence="1 2">JJ-247</strain>
    </source>
</reference>
<evidence type="ECO:0000313" key="2">
    <source>
        <dbReference type="Proteomes" id="UP000265816"/>
    </source>
</evidence>
<protein>
    <submittedName>
        <fullName evidence="1">Uncharacterized protein</fullName>
    </submittedName>
</protein>
<sequence length="61" mass="7068">MQWVLILVATGVFAIVLSFVVAEQGFLLQGLNFTFFPLKENWVMVEVQTQEEKIKRELEPI</sequence>
<comment type="caution">
    <text evidence="1">The sequence shown here is derived from an EMBL/GenBank/DDBJ whole genome shotgun (WGS) entry which is preliminary data.</text>
</comment>
<dbReference type="Proteomes" id="UP000265816">
    <property type="component" value="Unassembled WGS sequence"/>
</dbReference>
<accession>A0A398AXD3</accession>
<name>A0A398AXD3_9BACI</name>
<gene>
    <name evidence="1" type="ORF">D1970_19250</name>
</gene>
<keyword evidence="2" id="KW-1185">Reference proteome</keyword>
<evidence type="ECO:0000313" key="1">
    <source>
        <dbReference type="EMBL" id="RID82312.1"/>
    </source>
</evidence>